<comment type="caution">
    <text evidence="6">The sequence shown here is derived from an EMBL/GenBank/DDBJ whole genome shotgun (WGS) entry which is preliminary data.</text>
</comment>
<dbReference type="EMBL" id="NFEZ01000004">
    <property type="protein sequence ID" value="PLT43855.1"/>
    <property type="molecule type" value="Genomic_DNA"/>
</dbReference>
<dbReference type="Proteomes" id="UP000234789">
    <property type="component" value="Unassembled WGS sequence"/>
</dbReference>
<evidence type="ECO:0000256" key="5">
    <source>
        <dbReference type="SAM" id="Phobius"/>
    </source>
</evidence>
<accession>A0A2N5N0L4</accession>
<dbReference type="PANTHER" id="PTHR33514:SF1">
    <property type="entry name" value="ABC TRANSPORTER PERMEASE"/>
    <property type="match status" value="1"/>
</dbReference>
<comment type="subcellular location">
    <subcellularLocation>
        <location evidence="1">Membrane</location>
        <topology evidence="1">Multi-pass membrane protein</topology>
    </subcellularLocation>
</comment>
<feature type="transmembrane region" description="Helical" evidence="5">
    <location>
        <begin position="66"/>
        <end position="85"/>
    </location>
</feature>
<evidence type="ECO:0000256" key="2">
    <source>
        <dbReference type="ARBA" id="ARBA00022692"/>
    </source>
</evidence>
<name>A0A2N5N0L4_9BACL</name>
<dbReference type="RefSeq" id="WP_028599345.1">
    <property type="nucleotide sequence ID" value="NZ_BIMM01000006.1"/>
</dbReference>
<keyword evidence="7" id="KW-1185">Reference proteome</keyword>
<evidence type="ECO:0000256" key="1">
    <source>
        <dbReference type="ARBA" id="ARBA00004141"/>
    </source>
</evidence>
<dbReference type="OrthoDB" id="8635523at2"/>
<proteinExistence type="predicted"/>
<keyword evidence="3 5" id="KW-1133">Transmembrane helix</keyword>
<dbReference type="InterPro" id="IPR003339">
    <property type="entry name" value="ABC/ECF_trnsptr_transmembrane"/>
</dbReference>
<feature type="transmembrane region" description="Helical" evidence="5">
    <location>
        <begin position="114"/>
        <end position="136"/>
    </location>
</feature>
<gene>
    <name evidence="6" type="ORF">B8V81_2286</name>
</gene>
<evidence type="ECO:0000256" key="3">
    <source>
        <dbReference type="ARBA" id="ARBA00022989"/>
    </source>
</evidence>
<feature type="transmembrane region" description="Helical" evidence="5">
    <location>
        <begin position="244"/>
        <end position="265"/>
    </location>
</feature>
<evidence type="ECO:0000256" key="4">
    <source>
        <dbReference type="ARBA" id="ARBA00023136"/>
    </source>
</evidence>
<sequence length="276" mass="31233">MKAKLIAYTGQDSPIHRLTGAAKLVVFAVWSVTAMITYDTRVLLVLLALGLIAFRVSRVRFRDFSFVLALILVFFLMNHVAIFLFSPLEGVRIYGTRHDLLHLVGRWWVTEEQLFYQLNVALKYLAVIPMALLFILTTDPGEFASSLNRVGVSYRIACSVSIAMRYIPDIQRDFQNIRFAAQARGLDISRKEKLVKRVRHMVGILLPLILTSVQRIETVSAAMELRGFGQGPKRTWYSARPLRAADIAAIAFVVLLAAASFWLTFEDGSRFYNPFA</sequence>
<dbReference type="AlphaFoldDB" id="A0A2N5N0L4"/>
<dbReference type="CDD" id="cd16914">
    <property type="entry name" value="EcfT"/>
    <property type="match status" value="1"/>
</dbReference>
<evidence type="ECO:0000313" key="6">
    <source>
        <dbReference type="EMBL" id="PLT43855.1"/>
    </source>
</evidence>
<dbReference type="GO" id="GO:0005886">
    <property type="term" value="C:plasma membrane"/>
    <property type="evidence" value="ECO:0007669"/>
    <property type="project" value="TreeGrafter"/>
</dbReference>
<protein>
    <submittedName>
        <fullName evidence="6">Transmembrane component MtsC of energizing module of methionine-regulated ECF transporter</fullName>
    </submittedName>
</protein>
<keyword evidence="2 5" id="KW-0812">Transmembrane</keyword>
<keyword evidence="4 5" id="KW-0472">Membrane</keyword>
<dbReference type="PANTHER" id="PTHR33514">
    <property type="entry name" value="PROTEIN ABCI12, CHLOROPLASTIC"/>
    <property type="match status" value="1"/>
</dbReference>
<dbReference type="Pfam" id="PF02361">
    <property type="entry name" value="CbiQ"/>
    <property type="match status" value="1"/>
</dbReference>
<organism evidence="6 7">
    <name type="scientific">Paenibacillus pasadenensis</name>
    <dbReference type="NCBI Taxonomy" id="217090"/>
    <lineage>
        <taxon>Bacteria</taxon>
        <taxon>Bacillati</taxon>
        <taxon>Bacillota</taxon>
        <taxon>Bacilli</taxon>
        <taxon>Bacillales</taxon>
        <taxon>Paenibacillaceae</taxon>
        <taxon>Paenibacillus</taxon>
    </lineage>
</organism>
<reference evidence="6 7" key="1">
    <citation type="submission" date="2017-05" db="EMBL/GenBank/DDBJ databases">
        <title>Functional genome analysis of Paenibacillus pasadenensis strain R16: insights on endophytic life style and antifungal activity.</title>
        <authorList>
            <person name="Passera A."/>
            <person name="Marcolungo L."/>
            <person name="Casati P."/>
            <person name="Brasca M."/>
            <person name="Quaglino F."/>
            <person name="Delledonne M."/>
        </authorList>
    </citation>
    <scope>NUCLEOTIDE SEQUENCE [LARGE SCALE GENOMIC DNA]</scope>
    <source>
        <strain evidence="6 7">R16</strain>
    </source>
</reference>
<evidence type="ECO:0000313" key="7">
    <source>
        <dbReference type="Proteomes" id="UP000234789"/>
    </source>
</evidence>
<feature type="transmembrane region" description="Helical" evidence="5">
    <location>
        <begin position="27"/>
        <end position="54"/>
    </location>
</feature>